<comment type="caution">
    <text evidence="1">The sequence shown here is derived from an EMBL/GenBank/DDBJ whole genome shotgun (WGS) entry which is preliminary data.</text>
</comment>
<evidence type="ECO:0000313" key="1">
    <source>
        <dbReference type="EMBL" id="KAK8219397.1"/>
    </source>
</evidence>
<keyword evidence="2" id="KW-1185">Reference proteome</keyword>
<reference evidence="1" key="1">
    <citation type="submission" date="2024-02" db="EMBL/GenBank/DDBJ databases">
        <title>Metagenome Assembled Genome of Zalaria obscura JY119.</title>
        <authorList>
            <person name="Vighnesh L."/>
            <person name="Jagadeeshwari U."/>
            <person name="Venkata Ramana C."/>
            <person name="Sasikala C."/>
        </authorList>
    </citation>
    <scope>NUCLEOTIDE SEQUENCE</scope>
    <source>
        <strain evidence="1">JY119</strain>
    </source>
</reference>
<evidence type="ECO:0000313" key="2">
    <source>
        <dbReference type="Proteomes" id="UP001320706"/>
    </source>
</evidence>
<dbReference type="EMBL" id="JAMKPW020000004">
    <property type="protein sequence ID" value="KAK8219397.1"/>
    <property type="molecule type" value="Genomic_DNA"/>
</dbReference>
<sequence>MATQDPNQKRIVFLHPDLGIGGAERLVIDAAVGLQSRGHKVTIFTSYCDPSHCFEEARDGTLDVRVRGNSFPSSIFGRFAILCAIVRQIHLVLSIALFSHELESLRPTAFFVDQLSACVPLLRLVYPNAKILFYCHFPDQLLAQKSSGILGVVKWFYRLPFNLVESWSTGCSDGIVVNSRFTGGVVKKAFPRLKRRRLDCIYPCVDINVTDSERKPLWPGREVLLSINRFERKKDVALAIKAFAGLNERDRKAARLVIAGGYDSRVPENVSYHKELEVLADSFKLTHETHKSLPDPSKISESTQILFLLSVSNSLKQSLLNSATLLIYTPLNEHFGIVPLEAMLNRVPVLAADQGGPLETVVDGSTGWLRPTSSARPWTQIMAEVLDMSRTQVGKLELAEMGTRGQKRVQAEFSKEKMAWRMEVEIDSLEKERRQDMFPMWLVWTVVLSTIAGVLGYVFMRLLFYMLELDLELERAGNESRALRSAKGEL</sequence>
<proteinExistence type="predicted"/>
<dbReference type="Proteomes" id="UP001320706">
    <property type="component" value="Unassembled WGS sequence"/>
</dbReference>
<accession>A0ACC3SLP4</accession>
<gene>
    <name evidence="1" type="primary">ALG2</name>
    <name evidence="1" type="ORF">M8818_001134</name>
</gene>
<name>A0ACC3SLP4_9PEZI</name>
<organism evidence="1 2">
    <name type="scientific">Zalaria obscura</name>
    <dbReference type="NCBI Taxonomy" id="2024903"/>
    <lineage>
        <taxon>Eukaryota</taxon>
        <taxon>Fungi</taxon>
        <taxon>Dikarya</taxon>
        <taxon>Ascomycota</taxon>
        <taxon>Pezizomycotina</taxon>
        <taxon>Dothideomycetes</taxon>
        <taxon>Dothideomycetidae</taxon>
        <taxon>Dothideales</taxon>
        <taxon>Zalariaceae</taxon>
        <taxon>Zalaria</taxon>
    </lineage>
</organism>
<protein>
    <submittedName>
        <fullName evidence="1">Alpha-1,3-mannosyltransferase-like protein</fullName>
    </submittedName>
</protein>